<evidence type="ECO:0000256" key="8">
    <source>
        <dbReference type="ARBA" id="ARBA00023065"/>
    </source>
</evidence>
<feature type="transmembrane region" description="Helical" evidence="13">
    <location>
        <begin position="803"/>
        <end position="822"/>
    </location>
</feature>
<feature type="repeat" description="ANK" evidence="12">
    <location>
        <begin position="175"/>
        <end position="200"/>
    </location>
</feature>
<dbReference type="KEGG" id="osn:115216486"/>
<dbReference type="PROSITE" id="PS50088">
    <property type="entry name" value="ANK_REPEAT"/>
    <property type="match status" value="8"/>
</dbReference>
<dbReference type="Pfam" id="PF12796">
    <property type="entry name" value="Ank_2"/>
    <property type="match status" value="3"/>
</dbReference>
<accession>A0A7E6F6M3</accession>
<evidence type="ECO:0000313" key="16">
    <source>
        <dbReference type="RefSeq" id="XP_036362597.1"/>
    </source>
</evidence>
<evidence type="ECO:0000256" key="1">
    <source>
        <dbReference type="ARBA" id="ARBA00004141"/>
    </source>
</evidence>
<organism evidence="15 16">
    <name type="scientific">Octopus sinensis</name>
    <name type="common">East Asian common octopus</name>
    <dbReference type="NCBI Taxonomy" id="2607531"/>
    <lineage>
        <taxon>Eukaryota</taxon>
        <taxon>Metazoa</taxon>
        <taxon>Spiralia</taxon>
        <taxon>Lophotrochozoa</taxon>
        <taxon>Mollusca</taxon>
        <taxon>Cephalopoda</taxon>
        <taxon>Coleoidea</taxon>
        <taxon>Octopodiformes</taxon>
        <taxon>Octopoda</taxon>
        <taxon>Incirrata</taxon>
        <taxon>Octopodidae</taxon>
        <taxon>Octopus</taxon>
    </lineage>
</organism>
<dbReference type="SUPFAM" id="SSF48403">
    <property type="entry name" value="Ankyrin repeat"/>
    <property type="match status" value="2"/>
</dbReference>
<feature type="repeat" description="ANK" evidence="12">
    <location>
        <begin position="427"/>
        <end position="459"/>
    </location>
</feature>
<dbReference type="AlphaFoldDB" id="A0A7E6F6M3"/>
<protein>
    <submittedName>
        <fullName evidence="16">Transient receptor potential cation channel subfamily A member 1-like isoform X1</fullName>
    </submittedName>
</protein>
<evidence type="ECO:0000256" key="5">
    <source>
        <dbReference type="ARBA" id="ARBA00022737"/>
    </source>
</evidence>
<feature type="transmembrane region" description="Helical" evidence="13">
    <location>
        <begin position="769"/>
        <end position="791"/>
    </location>
</feature>
<dbReference type="Pfam" id="PF00023">
    <property type="entry name" value="Ank"/>
    <property type="match status" value="3"/>
</dbReference>
<keyword evidence="6 13" id="KW-1133">Transmembrane helix</keyword>
<gene>
    <name evidence="16" type="primary">LOC115216486</name>
</gene>
<dbReference type="Proteomes" id="UP000515154">
    <property type="component" value="Linkage group LG10"/>
</dbReference>
<dbReference type="GO" id="GO:1902495">
    <property type="term" value="C:transmembrane transporter complex"/>
    <property type="evidence" value="ECO:0007669"/>
    <property type="project" value="TreeGrafter"/>
</dbReference>
<dbReference type="SMART" id="SM00248">
    <property type="entry name" value="ANK"/>
    <property type="match status" value="14"/>
</dbReference>
<feature type="repeat" description="ANK" evidence="12">
    <location>
        <begin position="496"/>
        <end position="528"/>
    </location>
</feature>
<sequence length="1112" mass="125950">MSRLRSAMKAVNFLSPKTKKCIPVPEKAKENEESQVCMMNASPYYICKLASKGDLTSFEKYFNKNPDRLHTRNTKRQTVLHLAAEKGHEDILLFSLANGAEIDAEDNKGCTPLHVAIMNRFPTCVNILLKYGCNPHIYNLQELNAIQLACELDFDDVLLVLLKYKSIDVNAWNKDGNTPLHCTASKDSYKCAKILLENGSLLCQTCEIGFYPIHTAALSGSAKTLNVFFEFVSDQGKDLSRALSYVDKDNNVPLHSAVRSGSLEVVRVCLEAGSRIDLKQDDLYNPLHLASAQGNLDMVSLMSELQEESFMKALHQKDILEMTPLHRATLFNHGHIIEFLISKGADLEIGDIYQRTPLLLAASKGSHEAGNLLCRAGANPLAKDVNSRNVLHLAIKGGAVASKMVCSESYGNVHVTIKQLTNEKDAFGCTALHYASQEGRLAALNDLLRSGASINSKNNDRASPFHFAVRYGRYKSCCKLLDSIQGKNILNETDGKGMSAMHIAAENGHVKILDLLITRGAVVSKDNRNNSPLHHAAANGYTKSITLLLNVHCYLMNATNVDGETALHLSAKNGHTTAVCLLLSCKAKILKDRKKMTFYDHILEMKSFEVAQAVIEHQRWEEIMAQPSEIYGQTIVGLVRELPDVCLSLMDRCTTPSKEDPKYKKFSIEYNFKYLQSPEDDSGDFERKPMTILNEMVKYGRVDCLSHPLTINYLSMKWMAYGLPISLTSYFFYIIYMVSLSIFALTNKQIEKNSTSFSYETFHHNHQNYFLSTIIVAYSLINIVRAIVQLIQQRLNHLFEGSVVLELFLHVLTLIFICPFLIDTKFDSFQWEAGIFAIFIAWFNSLLYLQRFESTGIYVVMFLEILFTLLKVLVVFFSLFIAFGLAFYLSMSSQSEAYEQIFPSVLKSLMMMLELDYSTTFHTLFLNNTIDYKSVYVILILYVILMPFLLMNLLIGLAVGDIESIQKNAGLKRLTMQVTSHTAIERMLPKRLLRRFNKETYTVFPNDQGKCSSSIMKQSQPSNNDKFQNIEISADKIDWEMRKQNQRLKSIQSMMESQQEMIRMITQKMEICSEDDFVDEGENFTECMGNDLSNGENQVKRWKSFVEKKVKK</sequence>
<reference evidence="16" key="1">
    <citation type="submission" date="2025-08" db="UniProtKB">
        <authorList>
            <consortium name="RefSeq"/>
        </authorList>
    </citation>
    <scope>IDENTIFICATION</scope>
</reference>
<evidence type="ECO:0000256" key="9">
    <source>
        <dbReference type="ARBA" id="ARBA00023136"/>
    </source>
</evidence>
<dbReference type="PANTHER" id="PTHR47143">
    <property type="entry name" value="TRANSIENT RECEPTOR POTENTIAL CATION CHANNEL PROTEIN PAINLESS"/>
    <property type="match status" value="1"/>
</dbReference>
<evidence type="ECO:0000256" key="12">
    <source>
        <dbReference type="PROSITE-ProRule" id="PRU00023"/>
    </source>
</evidence>
<dbReference type="Gene3D" id="1.25.40.20">
    <property type="entry name" value="Ankyrin repeat-containing domain"/>
    <property type="match status" value="3"/>
</dbReference>
<keyword evidence="10" id="KW-0325">Glycoprotein</keyword>
<feature type="transmembrane region" description="Helical" evidence="13">
    <location>
        <begin position="935"/>
        <end position="959"/>
    </location>
</feature>
<dbReference type="InterPro" id="IPR002110">
    <property type="entry name" value="Ankyrin_rpt"/>
</dbReference>
<feature type="repeat" description="ANK" evidence="12">
    <location>
        <begin position="75"/>
        <end position="107"/>
    </location>
</feature>
<evidence type="ECO:0000313" key="15">
    <source>
        <dbReference type="Proteomes" id="UP000515154"/>
    </source>
</evidence>
<feature type="repeat" description="ANK" evidence="12">
    <location>
        <begin position="108"/>
        <end position="140"/>
    </location>
</feature>
<evidence type="ECO:0000256" key="4">
    <source>
        <dbReference type="ARBA" id="ARBA00022692"/>
    </source>
</evidence>
<keyword evidence="4 13" id="KW-0812">Transmembrane</keyword>
<feature type="repeat" description="ANK" evidence="12">
    <location>
        <begin position="562"/>
        <end position="594"/>
    </location>
</feature>
<comment type="subcellular location">
    <subcellularLocation>
        <location evidence="1">Membrane</location>
        <topology evidence="1">Multi-pass membrane protein</topology>
    </subcellularLocation>
</comment>
<proteinExistence type="predicted"/>
<keyword evidence="5" id="KW-0677">Repeat</keyword>
<dbReference type="PROSITE" id="PS50297">
    <property type="entry name" value="ANK_REP_REGION"/>
    <property type="match status" value="8"/>
</dbReference>
<keyword evidence="7 12" id="KW-0040">ANK repeat</keyword>
<dbReference type="RefSeq" id="XP_036362597.1">
    <property type="nucleotide sequence ID" value="XM_036506704.1"/>
</dbReference>
<keyword evidence="15" id="KW-1185">Reference proteome</keyword>
<evidence type="ECO:0000256" key="13">
    <source>
        <dbReference type="SAM" id="Phobius"/>
    </source>
</evidence>
<dbReference type="PANTHER" id="PTHR47143:SF1">
    <property type="entry name" value="ION_TRANS DOMAIN-CONTAINING PROTEIN"/>
    <property type="match status" value="1"/>
</dbReference>
<dbReference type="GO" id="GO:0005216">
    <property type="term" value="F:monoatomic ion channel activity"/>
    <property type="evidence" value="ECO:0007669"/>
    <property type="project" value="InterPro"/>
</dbReference>
<keyword evidence="2" id="KW-0813">Transport</keyword>
<feature type="repeat" description="ANK" evidence="12">
    <location>
        <begin position="320"/>
        <end position="352"/>
    </location>
</feature>
<evidence type="ECO:0000256" key="7">
    <source>
        <dbReference type="ARBA" id="ARBA00023043"/>
    </source>
</evidence>
<dbReference type="Pfam" id="PF00520">
    <property type="entry name" value="Ion_trans"/>
    <property type="match status" value="1"/>
</dbReference>
<feature type="transmembrane region" description="Helical" evidence="13">
    <location>
        <begin position="828"/>
        <end position="849"/>
    </location>
</feature>
<name>A0A7E6F6M3_9MOLL</name>
<evidence type="ECO:0000256" key="3">
    <source>
        <dbReference type="ARBA" id="ARBA00022606"/>
    </source>
</evidence>
<keyword evidence="8" id="KW-0406">Ion transport</keyword>
<keyword evidence="3" id="KW-0716">Sensory transduction</keyword>
<feature type="transmembrane region" description="Helical" evidence="13">
    <location>
        <begin position="721"/>
        <end position="745"/>
    </location>
</feature>
<evidence type="ECO:0000256" key="2">
    <source>
        <dbReference type="ARBA" id="ARBA00022448"/>
    </source>
</evidence>
<dbReference type="InterPro" id="IPR036770">
    <property type="entry name" value="Ankyrin_rpt-contain_sf"/>
</dbReference>
<dbReference type="InterPro" id="IPR005821">
    <property type="entry name" value="Ion_trans_dom"/>
</dbReference>
<feature type="domain" description="Ion transport" evidence="14">
    <location>
        <begin position="730"/>
        <end position="969"/>
    </location>
</feature>
<dbReference type="Pfam" id="PF13637">
    <property type="entry name" value="Ank_4"/>
    <property type="match status" value="1"/>
</dbReference>
<evidence type="ECO:0000259" key="14">
    <source>
        <dbReference type="Pfam" id="PF00520"/>
    </source>
</evidence>
<keyword evidence="9 13" id="KW-0472">Membrane</keyword>
<evidence type="ECO:0000256" key="6">
    <source>
        <dbReference type="ARBA" id="ARBA00022989"/>
    </source>
</evidence>
<evidence type="ECO:0000256" key="11">
    <source>
        <dbReference type="ARBA" id="ARBA00023303"/>
    </source>
</evidence>
<dbReference type="InterPro" id="IPR052076">
    <property type="entry name" value="TRP_cation_channel"/>
</dbReference>
<keyword evidence="11" id="KW-0407">Ion channel</keyword>
<feature type="transmembrane region" description="Helical" evidence="13">
    <location>
        <begin position="856"/>
        <end position="889"/>
    </location>
</feature>
<evidence type="ECO:0000256" key="10">
    <source>
        <dbReference type="ARBA" id="ARBA00023180"/>
    </source>
</evidence>
<feature type="repeat" description="ANK" evidence="12">
    <location>
        <begin position="249"/>
        <end position="281"/>
    </location>
</feature>